<accession>A0A6G1FQN2</accession>
<feature type="non-terminal residue" evidence="2">
    <location>
        <position position="1"/>
    </location>
</feature>
<dbReference type="Proteomes" id="UP000504638">
    <property type="component" value="Unplaced"/>
</dbReference>
<protein>
    <recommendedName>
        <fullName evidence="1">Tf2-1-like SH3-like domain-containing protein</fullName>
    </recommendedName>
</protein>
<dbReference type="EMBL" id="ML975196">
    <property type="protein sequence ID" value="KAF1807962.1"/>
    <property type="molecule type" value="Genomic_DNA"/>
</dbReference>
<reference evidence="4" key="2">
    <citation type="submission" date="2020-04" db="EMBL/GenBank/DDBJ databases">
        <authorList>
            <consortium name="NCBI Genome Project"/>
        </authorList>
    </citation>
    <scope>NUCLEOTIDE SEQUENCE</scope>
    <source>
        <strain evidence="4">CBS 781.70</strain>
    </source>
</reference>
<evidence type="ECO:0000259" key="1">
    <source>
        <dbReference type="Pfam" id="PF24626"/>
    </source>
</evidence>
<sequence>VGDKVWLDIRYWKSDRLRKKKLSPLHHRFTVLEAIGGSAYRLNTPGERYNVFHESLLRPTSDNPFPTQV</sequence>
<dbReference type="RefSeq" id="XP_033529593.1">
    <property type="nucleotide sequence ID" value="XM_033676877.1"/>
</dbReference>
<reference evidence="2 4" key="1">
    <citation type="submission" date="2020-01" db="EMBL/GenBank/DDBJ databases">
        <authorList>
            <consortium name="DOE Joint Genome Institute"/>
            <person name="Haridas S."/>
            <person name="Albert R."/>
            <person name="Binder M."/>
            <person name="Bloem J."/>
            <person name="Labutti K."/>
            <person name="Salamov A."/>
            <person name="Andreopoulos B."/>
            <person name="Baker S.E."/>
            <person name="Barry K."/>
            <person name="Bills G."/>
            <person name="Bluhm B.H."/>
            <person name="Cannon C."/>
            <person name="Castanera R."/>
            <person name="Culley D.E."/>
            <person name="Daum C."/>
            <person name="Ezra D."/>
            <person name="Gonzalez J.B."/>
            <person name="Henrissat B."/>
            <person name="Kuo A."/>
            <person name="Liang C."/>
            <person name="Lipzen A."/>
            <person name="Lutzoni F."/>
            <person name="Magnuson J."/>
            <person name="Mondo S."/>
            <person name="Nolan M."/>
            <person name="Ohm R."/>
            <person name="Pangilinan J."/>
            <person name="Park H.-J."/>
            <person name="Ramirez L."/>
            <person name="Alfaro M."/>
            <person name="Sun H."/>
            <person name="Tritt A."/>
            <person name="Yoshinaga Y."/>
            <person name="Zwiers L.-H."/>
            <person name="Turgeon B.G."/>
            <person name="Goodwin S.B."/>
            <person name="Spatafora J.W."/>
            <person name="Crous P.W."/>
            <person name="Grigoriev I.V."/>
        </authorList>
    </citation>
    <scope>NUCLEOTIDE SEQUENCE</scope>
    <source>
        <strain evidence="2 4">CBS 781.70</strain>
    </source>
</reference>
<gene>
    <name evidence="2 4" type="ORF">P152DRAFT_406414</name>
</gene>
<feature type="domain" description="Tf2-1-like SH3-like" evidence="1">
    <location>
        <begin position="2"/>
        <end position="59"/>
    </location>
</feature>
<evidence type="ECO:0000313" key="2">
    <source>
        <dbReference type="EMBL" id="KAF1807962.1"/>
    </source>
</evidence>
<dbReference type="OrthoDB" id="4509506at2759"/>
<keyword evidence="3" id="KW-1185">Reference proteome</keyword>
<proteinExistence type="predicted"/>
<dbReference type="InterPro" id="IPR056924">
    <property type="entry name" value="SH3_Tf2-1"/>
</dbReference>
<evidence type="ECO:0000313" key="4">
    <source>
        <dbReference type="RefSeq" id="XP_033529593.1"/>
    </source>
</evidence>
<name>A0A6G1FQN2_9PEZI</name>
<dbReference type="AlphaFoldDB" id="A0A6G1FQN2"/>
<reference evidence="4" key="3">
    <citation type="submission" date="2025-04" db="UniProtKB">
        <authorList>
            <consortium name="RefSeq"/>
        </authorList>
    </citation>
    <scope>IDENTIFICATION</scope>
    <source>
        <strain evidence="4">CBS 781.70</strain>
    </source>
</reference>
<organism evidence="2">
    <name type="scientific">Eremomyces bilateralis CBS 781.70</name>
    <dbReference type="NCBI Taxonomy" id="1392243"/>
    <lineage>
        <taxon>Eukaryota</taxon>
        <taxon>Fungi</taxon>
        <taxon>Dikarya</taxon>
        <taxon>Ascomycota</taxon>
        <taxon>Pezizomycotina</taxon>
        <taxon>Dothideomycetes</taxon>
        <taxon>Dothideomycetes incertae sedis</taxon>
        <taxon>Eremomycetales</taxon>
        <taxon>Eremomycetaceae</taxon>
        <taxon>Eremomyces</taxon>
    </lineage>
</organism>
<dbReference type="Pfam" id="PF24626">
    <property type="entry name" value="SH3_Tf2-1"/>
    <property type="match status" value="1"/>
</dbReference>
<evidence type="ECO:0000313" key="3">
    <source>
        <dbReference type="Proteomes" id="UP000504638"/>
    </source>
</evidence>
<dbReference type="GeneID" id="54417447"/>